<feature type="signal peptide" evidence="2">
    <location>
        <begin position="1"/>
        <end position="22"/>
    </location>
</feature>
<keyword evidence="5" id="KW-1185">Reference proteome</keyword>
<sequence length="146" mass="16390">MRCCAAVAGIAVVAVVIVVVAASTSPPIQDAVDALADFDGGVTGKTARRQVLRDRISVRQRSPDRLTPTLVKKDVCRFDMHIDHEYSRLLNVLSVFHIHSIKDCCIGILLAIIAFCGLLQLFRMYDRYQRFEIERLAQCIKQSKRC</sequence>
<dbReference type="Proteomes" id="UP000039324">
    <property type="component" value="Unassembled WGS sequence"/>
</dbReference>
<dbReference type="Proteomes" id="UP000290189">
    <property type="component" value="Unassembled WGS sequence"/>
</dbReference>
<name>A0A0G4INQ2_PLABS</name>
<geneLocation type="mitochondrion" evidence="4"/>
<organism evidence="3 5">
    <name type="scientific">Plasmodiophora brassicae</name>
    <name type="common">Clubroot disease agent</name>
    <dbReference type="NCBI Taxonomy" id="37360"/>
    <lineage>
        <taxon>Eukaryota</taxon>
        <taxon>Sar</taxon>
        <taxon>Rhizaria</taxon>
        <taxon>Endomyxa</taxon>
        <taxon>Phytomyxea</taxon>
        <taxon>Plasmodiophorida</taxon>
        <taxon>Plasmodiophoridae</taxon>
        <taxon>Plasmodiophora</taxon>
    </lineage>
</organism>
<keyword evidence="1" id="KW-0812">Transmembrane</keyword>
<evidence type="ECO:0000256" key="1">
    <source>
        <dbReference type="SAM" id="Phobius"/>
    </source>
</evidence>
<evidence type="ECO:0000313" key="5">
    <source>
        <dbReference type="Proteomes" id="UP000039324"/>
    </source>
</evidence>
<evidence type="ECO:0000313" key="3">
    <source>
        <dbReference type="EMBL" id="CEO96948.1"/>
    </source>
</evidence>
<keyword evidence="4" id="KW-0496">Mitochondrion</keyword>
<keyword evidence="1" id="KW-0472">Membrane</keyword>
<keyword evidence="1" id="KW-1133">Transmembrane helix</keyword>
<protein>
    <submittedName>
        <fullName evidence="3">Uncharacterized protein</fullName>
    </submittedName>
</protein>
<keyword evidence="2" id="KW-0732">Signal</keyword>
<feature type="transmembrane region" description="Helical" evidence="1">
    <location>
        <begin position="106"/>
        <end position="125"/>
    </location>
</feature>
<dbReference type="AlphaFoldDB" id="A0A0G4INQ2"/>
<accession>A0A0G4INQ2</accession>
<evidence type="ECO:0000313" key="6">
    <source>
        <dbReference type="Proteomes" id="UP000290189"/>
    </source>
</evidence>
<gene>
    <name evidence="3" type="ORF">PBRA_005552</name>
    <name evidence="4" type="ORF">PLBR_LOCUS9116</name>
</gene>
<reference evidence="4 6" key="2">
    <citation type="submission" date="2018-03" db="EMBL/GenBank/DDBJ databases">
        <authorList>
            <person name="Fogelqvist J."/>
        </authorList>
    </citation>
    <scope>NUCLEOTIDE SEQUENCE [LARGE SCALE GENOMIC DNA]</scope>
</reference>
<evidence type="ECO:0000256" key="2">
    <source>
        <dbReference type="SAM" id="SignalP"/>
    </source>
</evidence>
<proteinExistence type="predicted"/>
<evidence type="ECO:0000313" key="4">
    <source>
        <dbReference type="EMBL" id="SPR01901.1"/>
    </source>
</evidence>
<dbReference type="EMBL" id="OVEO01000019">
    <property type="protein sequence ID" value="SPR01901.1"/>
    <property type="molecule type" value="Genomic_DNA"/>
</dbReference>
<reference evidence="3 5" key="1">
    <citation type="submission" date="2015-02" db="EMBL/GenBank/DDBJ databases">
        <authorList>
            <person name="Chooi Y.-H."/>
        </authorList>
    </citation>
    <scope>NUCLEOTIDE SEQUENCE [LARGE SCALE GENOMIC DNA]</scope>
    <source>
        <strain evidence="3">E3</strain>
    </source>
</reference>
<dbReference type="EMBL" id="CDSF01000077">
    <property type="protein sequence ID" value="CEO96948.1"/>
    <property type="molecule type" value="Genomic_DNA"/>
</dbReference>
<feature type="chain" id="PRO_5035990698" evidence="2">
    <location>
        <begin position="23"/>
        <end position="146"/>
    </location>
</feature>